<evidence type="ECO:0000256" key="2">
    <source>
        <dbReference type="ARBA" id="ARBA00002315"/>
    </source>
</evidence>
<dbReference type="PIRSF" id="PIRSF006392">
    <property type="entry name" value="IPGAM_arch"/>
    <property type="match status" value="1"/>
</dbReference>
<evidence type="ECO:0000256" key="5">
    <source>
        <dbReference type="ARBA" id="ARBA00023152"/>
    </source>
</evidence>
<proteinExistence type="inferred from homology"/>
<sequence length="411" mass="44095">MKTIILQGDGIADFPSPELGGRTPLQVASTPSLDFLASHGEFGSLKLSGAGLPLTGDVTHLALLGYDPHKYYSGPGPLAGAGLEVMLDQQDVAFICNIVTLATEPGQVEGSKLDAHVILEDDTAGGISTEEARELVEAANEQLGGESIQFYTGTGSRHLMVWVGGVGRMTCNDPHFVIGQLVSAFLPQGEKADVLKELMEASRVVLRNHPVNQERIDAGLKPGNGLWLWGPGKPIELPSFKEKFGVIGVTLSNSDLHIGISRCAGMKGLNVDGDGDSPSSLFKNYAESAIKLSAQVPVVYLHVQEQPDLREGYRKEKASRLEQFDQELVGPLVKYAQESGDCRILVVCNRWGGSQKEQEGAPSTPFALLESEKSHGKNSDVHFNEVEAQHSPIGAKDATRFMNGFLGKSPK</sequence>
<accession>A0ABU3K7D1</accession>
<feature type="domain" description="Metalloenzyme" evidence="6">
    <location>
        <begin position="1"/>
        <end position="345"/>
    </location>
</feature>
<dbReference type="Proteomes" id="UP001250932">
    <property type="component" value="Unassembled WGS sequence"/>
</dbReference>
<dbReference type="PANTHER" id="PTHR31209:SF4">
    <property type="entry name" value="2,3-BISPHOSPHOGLYCERATE-INDEPENDENT PHOSPHOGLYCERATE MUTASE"/>
    <property type="match status" value="1"/>
</dbReference>
<evidence type="ECO:0000313" key="7">
    <source>
        <dbReference type="EMBL" id="MDT7042296.1"/>
    </source>
</evidence>
<comment type="catalytic activity">
    <reaction evidence="1">
        <text>(2R)-2-phosphoglycerate = (2R)-3-phosphoglycerate</text>
        <dbReference type="Rhea" id="RHEA:15901"/>
        <dbReference type="ChEBI" id="CHEBI:58272"/>
        <dbReference type="ChEBI" id="CHEBI:58289"/>
        <dbReference type="EC" id="5.4.2.12"/>
    </reaction>
</comment>
<dbReference type="CDD" id="cd16011">
    <property type="entry name" value="iPGM_like"/>
    <property type="match status" value="1"/>
</dbReference>
<evidence type="ECO:0000256" key="4">
    <source>
        <dbReference type="ARBA" id="ARBA00005524"/>
    </source>
</evidence>
<dbReference type="InterPro" id="IPR006124">
    <property type="entry name" value="Metalloenzyme"/>
</dbReference>
<comment type="similarity">
    <text evidence="4">Belongs to the BPG-independent phosphoglycerate mutase family. A-PGAM subfamily.</text>
</comment>
<dbReference type="SUPFAM" id="SSF53649">
    <property type="entry name" value="Alkaline phosphatase-like"/>
    <property type="match status" value="1"/>
</dbReference>
<dbReference type="InterPro" id="IPR004456">
    <property type="entry name" value="Pglycerate_mutase_ApgM"/>
</dbReference>
<protein>
    <recommendedName>
        <fullName evidence="6">Metalloenzyme domain-containing protein</fullName>
    </recommendedName>
</protein>
<dbReference type="InterPro" id="IPR017850">
    <property type="entry name" value="Alkaline_phosphatase_core_sf"/>
</dbReference>
<comment type="function">
    <text evidence="2">Catalyzes the interconversion of 2-phosphoglycerate and 3-phosphoglycerate.</text>
</comment>
<comment type="pathway">
    <text evidence="3">Carbohydrate degradation.</text>
</comment>
<organism evidence="7 8">
    <name type="scientific">Candidatus Nitronereus thalassa</name>
    <dbReference type="NCBI Taxonomy" id="3020898"/>
    <lineage>
        <taxon>Bacteria</taxon>
        <taxon>Pseudomonadati</taxon>
        <taxon>Nitrospirota</taxon>
        <taxon>Nitrospiria</taxon>
        <taxon>Nitrospirales</taxon>
        <taxon>Nitrospiraceae</taxon>
        <taxon>Candidatus Nitronereus</taxon>
    </lineage>
</organism>
<dbReference type="Gene3D" id="3.40.720.10">
    <property type="entry name" value="Alkaline Phosphatase, subunit A"/>
    <property type="match status" value="2"/>
</dbReference>
<dbReference type="RefSeq" id="WP_313832674.1">
    <property type="nucleotide sequence ID" value="NZ_JAQOUE010000001.1"/>
</dbReference>
<dbReference type="Pfam" id="PF01676">
    <property type="entry name" value="Metalloenzyme"/>
    <property type="match status" value="1"/>
</dbReference>
<dbReference type="PANTHER" id="PTHR31209">
    <property type="entry name" value="COFACTOR-INDEPENDENT PHOSPHOGLYCERATE MUTASE"/>
    <property type="match status" value="1"/>
</dbReference>
<comment type="caution">
    <text evidence="7">The sequence shown here is derived from an EMBL/GenBank/DDBJ whole genome shotgun (WGS) entry which is preliminary data.</text>
</comment>
<name>A0ABU3K7D1_9BACT</name>
<keyword evidence="5" id="KW-0324">Glycolysis</keyword>
<reference evidence="7 8" key="1">
    <citation type="journal article" date="2023" name="ISME J.">
        <title>Cultivation and genomic characterization of novel and ubiquitous marine nitrite-oxidizing bacteria from the Nitrospirales.</title>
        <authorList>
            <person name="Mueller A.J."/>
            <person name="Daebeler A."/>
            <person name="Herbold C.W."/>
            <person name="Kirkegaard R.H."/>
            <person name="Daims H."/>
        </authorList>
    </citation>
    <scope>NUCLEOTIDE SEQUENCE [LARGE SCALE GENOMIC DNA]</scope>
    <source>
        <strain evidence="7 8">EB</strain>
    </source>
</reference>
<evidence type="ECO:0000256" key="3">
    <source>
        <dbReference type="ARBA" id="ARBA00004921"/>
    </source>
</evidence>
<evidence type="ECO:0000313" key="8">
    <source>
        <dbReference type="Proteomes" id="UP001250932"/>
    </source>
</evidence>
<dbReference type="EMBL" id="JAQOUE010000001">
    <property type="protein sequence ID" value="MDT7042296.1"/>
    <property type="molecule type" value="Genomic_DNA"/>
</dbReference>
<keyword evidence="8" id="KW-1185">Reference proteome</keyword>
<gene>
    <name evidence="7" type="ORF">PPG34_08025</name>
</gene>
<evidence type="ECO:0000256" key="1">
    <source>
        <dbReference type="ARBA" id="ARBA00000370"/>
    </source>
</evidence>
<evidence type="ECO:0000259" key="6">
    <source>
        <dbReference type="Pfam" id="PF01676"/>
    </source>
</evidence>
<dbReference type="Pfam" id="PF10143">
    <property type="entry name" value="PhosphMutase"/>
    <property type="match status" value="1"/>
</dbReference>